<protein>
    <submittedName>
        <fullName evidence="1">Uncharacterized protein</fullName>
    </submittedName>
</protein>
<name>A0A8X6K6K9_TRICU</name>
<gene>
    <name evidence="1" type="ORF">TNCT_313751</name>
</gene>
<dbReference type="Proteomes" id="UP000887116">
    <property type="component" value="Unassembled WGS sequence"/>
</dbReference>
<sequence>MASRSNDTPKQFTYLWDEDRTRYRLQEKNRIKNIRKKGKGRGRMRNYFLVRTKTPITQTASVDASFKASGINGSKPPENSYHHGDLITALGGAISEKSLSSEGETINRYKGTTTFSSDLAPLIFFLPTIKGRNYRPG</sequence>
<comment type="caution">
    <text evidence="1">The sequence shown here is derived from an EMBL/GenBank/DDBJ whole genome shotgun (WGS) entry which is preliminary data.</text>
</comment>
<evidence type="ECO:0000313" key="1">
    <source>
        <dbReference type="EMBL" id="GFQ64311.1"/>
    </source>
</evidence>
<accession>A0A8X6K6K9</accession>
<proteinExistence type="predicted"/>
<reference evidence="1" key="1">
    <citation type="submission" date="2020-07" db="EMBL/GenBank/DDBJ databases">
        <title>Multicomponent nature underlies the extraordinary mechanical properties of spider dragline silk.</title>
        <authorList>
            <person name="Kono N."/>
            <person name="Nakamura H."/>
            <person name="Mori M."/>
            <person name="Yoshida Y."/>
            <person name="Ohtoshi R."/>
            <person name="Malay A.D."/>
            <person name="Moran D.A.P."/>
            <person name="Tomita M."/>
            <person name="Numata K."/>
            <person name="Arakawa K."/>
        </authorList>
    </citation>
    <scope>NUCLEOTIDE SEQUENCE</scope>
</reference>
<organism evidence="1 2">
    <name type="scientific">Trichonephila clavata</name>
    <name type="common">Joro spider</name>
    <name type="synonym">Nephila clavata</name>
    <dbReference type="NCBI Taxonomy" id="2740835"/>
    <lineage>
        <taxon>Eukaryota</taxon>
        <taxon>Metazoa</taxon>
        <taxon>Ecdysozoa</taxon>
        <taxon>Arthropoda</taxon>
        <taxon>Chelicerata</taxon>
        <taxon>Arachnida</taxon>
        <taxon>Araneae</taxon>
        <taxon>Araneomorphae</taxon>
        <taxon>Entelegynae</taxon>
        <taxon>Araneoidea</taxon>
        <taxon>Nephilidae</taxon>
        <taxon>Trichonephila</taxon>
    </lineage>
</organism>
<keyword evidence="2" id="KW-1185">Reference proteome</keyword>
<dbReference type="EMBL" id="BMAO01000084">
    <property type="protein sequence ID" value="GFQ64311.1"/>
    <property type="molecule type" value="Genomic_DNA"/>
</dbReference>
<evidence type="ECO:0000313" key="2">
    <source>
        <dbReference type="Proteomes" id="UP000887116"/>
    </source>
</evidence>
<dbReference type="AlphaFoldDB" id="A0A8X6K6K9"/>